<evidence type="ECO:0000313" key="3">
    <source>
        <dbReference type="Proteomes" id="UP000013776"/>
    </source>
</evidence>
<feature type="region of interest" description="Disordered" evidence="1">
    <location>
        <begin position="55"/>
        <end position="225"/>
    </location>
</feature>
<accession>R4XJF3</accession>
<dbReference type="OrthoDB" id="4590707at2759"/>
<dbReference type="Proteomes" id="UP000013776">
    <property type="component" value="Unassembled WGS sequence"/>
</dbReference>
<feature type="compositionally biased region" description="Acidic residues" evidence="1">
    <location>
        <begin position="210"/>
        <end position="225"/>
    </location>
</feature>
<feature type="compositionally biased region" description="Basic and acidic residues" evidence="1">
    <location>
        <begin position="87"/>
        <end position="112"/>
    </location>
</feature>
<organism evidence="2 3">
    <name type="scientific">Taphrina deformans (strain PYCC 5710 / ATCC 11124 / CBS 356.35 / IMI 108563 / JCM 9778 / NBRC 8474)</name>
    <name type="common">Peach leaf curl fungus</name>
    <name type="synonym">Lalaria deformans</name>
    <dbReference type="NCBI Taxonomy" id="1097556"/>
    <lineage>
        <taxon>Eukaryota</taxon>
        <taxon>Fungi</taxon>
        <taxon>Dikarya</taxon>
        <taxon>Ascomycota</taxon>
        <taxon>Taphrinomycotina</taxon>
        <taxon>Taphrinomycetes</taxon>
        <taxon>Taphrinales</taxon>
        <taxon>Taphrinaceae</taxon>
        <taxon>Taphrina</taxon>
    </lineage>
</organism>
<proteinExistence type="predicted"/>
<feature type="compositionally biased region" description="Polar residues" evidence="1">
    <location>
        <begin position="168"/>
        <end position="177"/>
    </location>
</feature>
<dbReference type="EMBL" id="CAHR02000268">
    <property type="protein sequence ID" value="CCG84591.1"/>
    <property type="molecule type" value="Genomic_DNA"/>
</dbReference>
<sequence>MFRPLLQSAKRQAVNAARQTRHSSSSASAGGDTRWMVASIAVTVPALGYLLAPPAQKAQAHKAVHAKAAEIGITDKEPEEAEDDIPDEHHGPDSRSQAKEQKQSPQSKRDQAQENTSQSAVSGDEKAGREDGATKPDGGDIGSKQSGLSNTETKHMVPAVIKEGENPSAKSSNTVEPRNSRGTEKDGSQGDASSSVMEDATPEADKSASEQEEDAKEDEKKDDEE</sequence>
<name>R4XJF3_TAPDE</name>
<dbReference type="VEuPathDB" id="FungiDB:TAPDE_005068"/>
<feature type="compositionally biased region" description="Basic and acidic residues" evidence="1">
    <location>
        <begin position="178"/>
        <end position="188"/>
    </location>
</feature>
<feature type="compositionally biased region" description="Basic and acidic residues" evidence="1">
    <location>
        <begin position="123"/>
        <end position="138"/>
    </location>
</feature>
<protein>
    <submittedName>
        <fullName evidence="2">Uncharacterized protein</fullName>
    </submittedName>
</protein>
<evidence type="ECO:0000313" key="2">
    <source>
        <dbReference type="EMBL" id="CCG84591.1"/>
    </source>
</evidence>
<dbReference type="AlphaFoldDB" id="R4XJF3"/>
<gene>
    <name evidence="2" type="ORF">TAPDE_005068</name>
</gene>
<comment type="caution">
    <text evidence="2">The sequence shown here is derived from an EMBL/GenBank/DDBJ whole genome shotgun (WGS) entry which is preliminary data.</text>
</comment>
<feature type="region of interest" description="Disordered" evidence="1">
    <location>
        <begin position="1"/>
        <end position="30"/>
    </location>
</feature>
<feature type="compositionally biased region" description="Acidic residues" evidence="1">
    <location>
        <begin position="77"/>
        <end position="86"/>
    </location>
</feature>
<evidence type="ECO:0000256" key="1">
    <source>
        <dbReference type="SAM" id="MobiDB-lite"/>
    </source>
</evidence>
<keyword evidence="3" id="KW-1185">Reference proteome</keyword>
<reference evidence="2 3" key="1">
    <citation type="journal article" date="2013" name="MBio">
        <title>Genome sequencing of the plant pathogen Taphrina deformans, the causal agent of peach leaf curl.</title>
        <authorList>
            <person name="Cisse O.H."/>
            <person name="Almeida J.M.G.C.F."/>
            <person name="Fonseca A."/>
            <person name="Kumar A.A."/>
            <person name="Salojaervi J."/>
            <person name="Overmyer K."/>
            <person name="Hauser P.M."/>
            <person name="Pagni M."/>
        </authorList>
    </citation>
    <scope>NUCLEOTIDE SEQUENCE [LARGE SCALE GENOMIC DNA]</scope>
    <source>
        <strain evidence="3">PYCC 5710 / ATCC 11124 / CBS 356.35 / IMI 108563 / JCM 9778 / NBRC 8474</strain>
    </source>
</reference>